<evidence type="ECO:0000256" key="18">
    <source>
        <dbReference type="RuleBase" id="RU363127"/>
    </source>
</evidence>
<evidence type="ECO:0000256" key="7">
    <source>
        <dbReference type="ARBA" id="ARBA00022692"/>
    </source>
</evidence>
<keyword evidence="5 17" id="KW-0853">WD repeat</keyword>
<evidence type="ECO:0000256" key="12">
    <source>
        <dbReference type="ARBA" id="ARBA00023180"/>
    </source>
</evidence>
<keyword evidence="10 18" id="KW-1133">Transmembrane helix</keyword>
<dbReference type="PANTHER" id="PTHR44040:SF1">
    <property type="entry name" value="RETINOBLASTOMA-BINDING PROTEIN 5"/>
    <property type="match status" value="1"/>
</dbReference>
<comment type="cofactor">
    <cofactor evidence="15 18">
        <name>Mn(2+)</name>
        <dbReference type="ChEBI" id="CHEBI:29035"/>
    </cofactor>
</comment>
<feature type="site" description="Interaction with galactose moiety of substrate glycoprotein" evidence="16">
    <location>
        <position position="679"/>
    </location>
</feature>
<evidence type="ECO:0000313" key="20">
    <source>
        <dbReference type="EMBL" id="VDK74286.1"/>
    </source>
</evidence>
<keyword evidence="8" id="KW-0677">Repeat</keyword>
<keyword evidence="7 18" id="KW-0812">Transmembrane</keyword>
<dbReference type="InterPro" id="IPR015943">
    <property type="entry name" value="WD40/YVTN_repeat-like_dom_sf"/>
</dbReference>
<dbReference type="EC" id="2.4.1.135" evidence="4 18"/>
<keyword evidence="15 18" id="KW-0479">Metal-binding</keyword>
<dbReference type="Pfam" id="PF03360">
    <property type="entry name" value="Glyco_transf_43"/>
    <property type="match status" value="1"/>
</dbReference>
<keyword evidence="6 18" id="KW-0808">Transferase</keyword>
<dbReference type="GO" id="GO:0046872">
    <property type="term" value="F:metal ion binding"/>
    <property type="evidence" value="ECO:0007669"/>
    <property type="project" value="UniProtKB-KW"/>
</dbReference>
<evidence type="ECO:0000256" key="14">
    <source>
        <dbReference type="ARBA" id="ARBA00047979"/>
    </source>
</evidence>
<keyword evidence="12" id="KW-0325">Glycoprotein</keyword>
<evidence type="ECO:0000256" key="8">
    <source>
        <dbReference type="ARBA" id="ARBA00022737"/>
    </source>
</evidence>
<evidence type="ECO:0000313" key="21">
    <source>
        <dbReference type="Proteomes" id="UP000277928"/>
    </source>
</evidence>
<feature type="region of interest" description="Disordered" evidence="19">
    <location>
        <begin position="324"/>
        <end position="346"/>
    </location>
</feature>
<name>A0A3P6SHI1_LITSI</name>
<evidence type="ECO:0000256" key="19">
    <source>
        <dbReference type="SAM" id="MobiDB-lite"/>
    </source>
</evidence>
<feature type="transmembrane region" description="Helical" evidence="18">
    <location>
        <begin position="495"/>
        <end position="515"/>
    </location>
</feature>
<organism evidence="20 21">
    <name type="scientific">Litomosoides sigmodontis</name>
    <name type="common">Filarial nematode worm</name>
    <dbReference type="NCBI Taxonomy" id="42156"/>
    <lineage>
        <taxon>Eukaryota</taxon>
        <taxon>Metazoa</taxon>
        <taxon>Ecdysozoa</taxon>
        <taxon>Nematoda</taxon>
        <taxon>Chromadorea</taxon>
        <taxon>Rhabditida</taxon>
        <taxon>Spirurina</taxon>
        <taxon>Spiruromorpha</taxon>
        <taxon>Filarioidea</taxon>
        <taxon>Onchocercidae</taxon>
        <taxon>Litomosoides</taxon>
    </lineage>
</organism>
<dbReference type="GO" id="GO:0048188">
    <property type="term" value="C:Set1C/COMPASS complex"/>
    <property type="evidence" value="ECO:0007669"/>
    <property type="project" value="InterPro"/>
</dbReference>
<dbReference type="SMART" id="SM00320">
    <property type="entry name" value="WD40"/>
    <property type="match status" value="5"/>
</dbReference>
<comment type="similarity">
    <text evidence="3 18">Belongs to the glycosyltransferase 43 family.</text>
</comment>
<dbReference type="AlphaFoldDB" id="A0A3P6SHI1"/>
<sequence>MSLALSDSCNIRAEMMNSELLDKNFGVCFPEELDGVLDTQQGSANCCKFNRWGSLIAVGSIDGRVYIFDPITKGVVKSWVCHGYSITSLSWSRDGRKLLTASNDWSVAIWDVLEGSRIERQIYGSPVLCAMFNPRNDKHILIIYLGANPVLLDLEAKVQTEIKFPEEMDDQPGEITVGTFDRRGKYIVTGSSKGRIAFYDAQTLELITFVKQNATHQIKNILLTRRGDFLLTNSQDRIIRTYKLDVLLKKHHGTIVEPLQKLLDIINKGETLHDVQWHPTRPIILSIANGLVSVWTQAHVENWSAFAPEFTELEENVKYIEKESEFDLEDEDADEPTPQTSKEEDDEVVDVVTLKPNAVYCSSDEDDDGSMYVTDLTAKHGPLWFLPIAPEIENPEENPALLLTETEEMASAFDADSCSGFVYCVFFMIDERIPTNTSKFALFYFKICCKCHCGEIHIFDRLFRRYQSEEEMRLRGMKFLRRLKQRPIGGTFSTVQAVFAIIVIVVQTCIIVYLIEERNYEIYRPMITSNDDFTRYFKDENSGNRTIIVITPTYLRLARLADMTRLSQTLIHVRQLIWIVVEDATHISLPVKQLLDRSSLKYYYLAVKRRPGTPARGWTGRDAGLNFVRGKFASMGKNAVVYFADDDNTYDVRLFNRYIRNVEKVGVWAVGLVAHNAVEAPKVVDKKVVGWQTVYAPKRKWGFDMAGFAVNLEVLLQHPTLRYGWVTLETLSWFFCRAGWRRKCRHHSPEPCLMNHLNISWDDLTPFGMDSSPRDILVWHTKTIVNIRSTNTYGYNVEIPSNQFIIRRARKKNKRKVERTFPLDCK</sequence>
<dbReference type="PROSITE" id="PS50082">
    <property type="entry name" value="WD_REPEATS_2"/>
    <property type="match status" value="1"/>
</dbReference>
<protein>
    <recommendedName>
        <fullName evidence="4 18">Galactosylgalactosylxylosylprotein 3-beta-glucuronosyltransferase</fullName>
        <ecNumber evidence="4 18">2.4.1.135</ecNumber>
    </recommendedName>
</protein>
<dbReference type="GO" id="GO:0015018">
    <property type="term" value="F:galactosylgalactosylxylosylprotein 3-beta-glucuronosyltransferase activity"/>
    <property type="evidence" value="ECO:0007669"/>
    <property type="project" value="UniProtKB-UniRule"/>
</dbReference>
<evidence type="ECO:0000256" key="4">
    <source>
        <dbReference type="ARBA" id="ARBA00012641"/>
    </source>
</evidence>
<evidence type="ECO:0000256" key="13">
    <source>
        <dbReference type="ARBA" id="ARBA00023242"/>
    </source>
</evidence>
<evidence type="ECO:0000256" key="2">
    <source>
        <dbReference type="ARBA" id="ARBA00004606"/>
    </source>
</evidence>
<dbReference type="InterPro" id="IPR001680">
    <property type="entry name" value="WD40_rpt"/>
</dbReference>
<evidence type="ECO:0000256" key="15">
    <source>
        <dbReference type="PIRSR" id="PIRSR605027-3"/>
    </source>
</evidence>
<feature type="compositionally biased region" description="Acidic residues" evidence="19">
    <location>
        <begin position="326"/>
        <end position="335"/>
    </location>
</feature>
<dbReference type="UniPathway" id="UPA00378"/>
<comment type="pathway">
    <text evidence="18">Protein modification; protein glycosylation.</text>
</comment>
<dbReference type="Gene3D" id="3.90.550.10">
    <property type="entry name" value="Spore Coat Polysaccharide Biosynthesis Protein SpsA, Chain A"/>
    <property type="match status" value="1"/>
</dbReference>
<dbReference type="Proteomes" id="UP000277928">
    <property type="component" value="Unassembled WGS sequence"/>
</dbReference>
<dbReference type="STRING" id="42156.A0A3P6SHI1"/>
<dbReference type="InterPro" id="IPR036322">
    <property type="entry name" value="WD40_repeat_dom_sf"/>
</dbReference>
<evidence type="ECO:0000256" key="3">
    <source>
        <dbReference type="ARBA" id="ARBA00007706"/>
    </source>
</evidence>
<dbReference type="InterPro" id="IPR005027">
    <property type="entry name" value="Glyco_trans_43"/>
</dbReference>
<keyword evidence="21" id="KW-1185">Reference proteome</keyword>
<dbReference type="SUPFAM" id="SSF50978">
    <property type="entry name" value="WD40 repeat-like"/>
    <property type="match status" value="1"/>
</dbReference>
<evidence type="ECO:0000256" key="5">
    <source>
        <dbReference type="ARBA" id="ARBA00022574"/>
    </source>
</evidence>
<evidence type="ECO:0000256" key="10">
    <source>
        <dbReference type="ARBA" id="ARBA00022989"/>
    </source>
</evidence>
<dbReference type="Gene3D" id="2.130.10.10">
    <property type="entry name" value="YVTN repeat-like/Quinoprotein amine dehydrogenase"/>
    <property type="match status" value="1"/>
</dbReference>
<dbReference type="InterPro" id="IPR019775">
    <property type="entry name" value="WD40_repeat_CS"/>
</dbReference>
<evidence type="ECO:0000256" key="17">
    <source>
        <dbReference type="PROSITE-ProRule" id="PRU00221"/>
    </source>
</evidence>
<feature type="repeat" description="WD" evidence="17">
    <location>
        <begin position="82"/>
        <end position="120"/>
    </location>
</feature>
<proteinExistence type="inferred from homology"/>
<evidence type="ECO:0000256" key="9">
    <source>
        <dbReference type="ARBA" id="ARBA00022968"/>
    </source>
</evidence>
<accession>A0A3P6SHI1</accession>
<dbReference type="InterPro" id="IPR037850">
    <property type="entry name" value="RBBP5/Swd1"/>
</dbReference>
<comment type="subcellular location">
    <subcellularLocation>
        <location evidence="18">Golgi apparatus membrane</location>
        <topology evidence="18">Single-pass type II membrane protein</topology>
    </subcellularLocation>
    <subcellularLocation>
        <location evidence="2">Membrane</location>
        <topology evidence="2">Single-pass type II membrane protein</topology>
    </subcellularLocation>
    <subcellularLocation>
        <location evidence="1">Nucleus</location>
    </subcellularLocation>
</comment>
<reference evidence="20 21" key="1">
    <citation type="submission" date="2018-08" db="EMBL/GenBank/DDBJ databases">
        <authorList>
            <person name="Laetsch R D."/>
            <person name="Stevens L."/>
            <person name="Kumar S."/>
            <person name="Blaxter L. M."/>
        </authorList>
    </citation>
    <scope>NUCLEOTIDE SEQUENCE [LARGE SCALE GENOMIC DNA]</scope>
</reference>
<evidence type="ECO:0000256" key="16">
    <source>
        <dbReference type="PIRSR" id="PIRSR605027-4"/>
    </source>
</evidence>
<dbReference type="PROSITE" id="PS50294">
    <property type="entry name" value="WD_REPEATS_REGION"/>
    <property type="match status" value="1"/>
</dbReference>
<dbReference type="PROSITE" id="PS00678">
    <property type="entry name" value="WD_REPEATS_1"/>
    <property type="match status" value="1"/>
</dbReference>
<dbReference type="OrthoDB" id="196858at2759"/>
<dbReference type="Pfam" id="PF00400">
    <property type="entry name" value="WD40"/>
    <property type="match status" value="2"/>
</dbReference>
<dbReference type="InterPro" id="IPR029044">
    <property type="entry name" value="Nucleotide-diphossugar_trans"/>
</dbReference>
<dbReference type="GO" id="GO:0000139">
    <property type="term" value="C:Golgi membrane"/>
    <property type="evidence" value="ECO:0007669"/>
    <property type="project" value="UniProtKB-SubCell"/>
</dbReference>
<keyword evidence="11 18" id="KW-0472">Membrane</keyword>
<keyword evidence="13" id="KW-0539">Nucleus</keyword>
<evidence type="ECO:0000256" key="1">
    <source>
        <dbReference type="ARBA" id="ARBA00004123"/>
    </source>
</evidence>
<keyword evidence="18" id="KW-0333">Golgi apparatus</keyword>
<keyword evidence="9 18" id="KW-0735">Signal-anchor</keyword>
<comment type="catalytic activity">
    <reaction evidence="14 18">
        <text>3-O-(beta-D-galactosyl-(1-&gt;3)-beta-D-galactosyl-(1-&gt;4)-beta-D-xylosyl)-L-seryl-[protein] + UDP-alpha-D-glucuronate = 3-O-(beta-D-GlcA-(1-&gt;3)-beta-D-Gal-(1-&gt;3)-beta-D-Gal-(1-&gt;4)-beta-D-Xyl)-L-seryl-[protein] + UDP + H(+)</text>
        <dbReference type="Rhea" id="RHEA:24168"/>
        <dbReference type="Rhea" id="RHEA-COMP:12571"/>
        <dbReference type="Rhea" id="RHEA-COMP:12573"/>
        <dbReference type="ChEBI" id="CHEBI:15378"/>
        <dbReference type="ChEBI" id="CHEBI:58052"/>
        <dbReference type="ChEBI" id="CHEBI:58223"/>
        <dbReference type="ChEBI" id="CHEBI:132090"/>
        <dbReference type="ChEBI" id="CHEBI:132093"/>
        <dbReference type="EC" id="2.4.1.135"/>
    </reaction>
</comment>
<dbReference type="EMBL" id="UYRX01000110">
    <property type="protein sequence ID" value="VDK74286.1"/>
    <property type="molecule type" value="Genomic_DNA"/>
</dbReference>
<evidence type="ECO:0000256" key="11">
    <source>
        <dbReference type="ARBA" id="ARBA00023136"/>
    </source>
</evidence>
<dbReference type="PANTHER" id="PTHR44040">
    <property type="entry name" value="RETINOBLASTOMA-BINDING PROTEIN 5"/>
    <property type="match status" value="1"/>
</dbReference>
<feature type="binding site" evidence="15">
    <location>
        <position position="647"/>
    </location>
    <ligand>
        <name>Mn(2+)</name>
        <dbReference type="ChEBI" id="CHEBI:29035"/>
    </ligand>
</feature>
<keyword evidence="15 18" id="KW-0464">Manganese</keyword>
<evidence type="ECO:0000256" key="6">
    <source>
        <dbReference type="ARBA" id="ARBA00022679"/>
    </source>
</evidence>
<dbReference type="SUPFAM" id="SSF53448">
    <property type="entry name" value="Nucleotide-diphospho-sugar transferases"/>
    <property type="match status" value="1"/>
</dbReference>
<gene>
    <name evidence="20" type="ORF">NLS_LOCUS2416</name>
</gene>